<evidence type="ECO:0000313" key="11">
    <source>
        <dbReference type="EMBL" id="GFR96772.1"/>
    </source>
</evidence>
<dbReference type="GO" id="GO:0005975">
    <property type="term" value="P:carbohydrate metabolic process"/>
    <property type="evidence" value="ECO:0007669"/>
    <property type="project" value="InterPro"/>
</dbReference>
<dbReference type="EMBL" id="BMAT01009017">
    <property type="protein sequence ID" value="GFR96772.1"/>
    <property type="molecule type" value="Genomic_DNA"/>
</dbReference>
<feature type="region of interest" description="Disordered" evidence="8">
    <location>
        <begin position="479"/>
        <end position="529"/>
    </location>
</feature>
<keyword evidence="4" id="KW-0378">Hydrolase</keyword>
<proteinExistence type="inferred from homology"/>
<reference evidence="11 12" key="1">
    <citation type="journal article" date="2021" name="Elife">
        <title>Chloroplast acquisition without the gene transfer in kleptoplastic sea slugs, Plakobranchus ocellatus.</title>
        <authorList>
            <person name="Maeda T."/>
            <person name="Takahashi S."/>
            <person name="Yoshida T."/>
            <person name="Shimamura S."/>
            <person name="Takaki Y."/>
            <person name="Nagai Y."/>
            <person name="Toyoda A."/>
            <person name="Suzuki Y."/>
            <person name="Arimoto A."/>
            <person name="Ishii H."/>
            <person name="Satoh N."/>
            <person name="Nishiyama T."/>
            <person name="Hasebe M."/>
            <person name="Maruyama T."/>
            <person name="Minagawa J."/>
            <person name="Obokata J."/>
            <person name="Shigenobu S."/>
        </authorList>
    </citation>
    <scope>NUCLEOTIDE SEQUENCE [LARGE SCALE GENOMIC DNA]</scope>
</reference>
<dbReference type="SUPFAM" id="SSF55545">
    <property type="entry name" value="beta-N-acetylhexosaminidase-like domain"/>
    <property type="match status" value="1"/>
</dbReference>
<keyword evidence="6" id="KW-0326">Glycosidase</keyword>
<feature type="compositionally biased region" description="Basic and acidic residues" evidence="8">
    <location>
        <begin position="400"/>
        <end position="417"/>
    </location>
</feature>
<evidence type="ECO:0000256" key="6">
    <source>
        <dbReference type="ARBA" id="ARBA00023295"/>
    </source>
</evidence>
<comment type="caution">
    <text evidence="11">The sequence shown here is derived from an EMBL/GenBank/DDBJ whole genome shotgun (WGS) entry which is preliminary data.</text>
</comment>
<dbReference type="PANTHER" id="PTHR22600">
    <property type="entry name" value="BETA-HEXOSAMINIDASE"/>
    <property type="match status" value="1"/>
</dbReference>
<feature type="region of interest" description="Disordered" evidence="8">
    <location>
        <begin position="354"/>
        <end position="464"/>
    </location>
</feature>
<dbReference type="Pfam" id="PF14845">
    <property type="entry name" value="Glycohydro_20b2"/>
    <property type="match status" value="1"/>
</dbReference>
<comment type="similarity">
    <text evidence="2">Belongs to the glycosyl hydrolase 20 family.</text>
</comment>
<evidence type="ECO:0000256" key="2">
    <source>
        <dbReference type="ARBA" id="ARBA00006285"/>
    </source>
</evidence>
<dbReference type="InterPro" id="IPR029019">
    <property type="entry name" value="HEX_eukaryotic_N"/>
</dbReference>
<feature type="domain" description="Glycoside hydrolase family 20 catalytic" evidence="9">
    <location>
        <begin position="723"/>
        <end position="1014"/>
    </location>
</feature>
<feature type="active site" description="Proton donor" evidence="7">
    <location>
        <position position="879"/>
    </location>
</feature>
<keyword evidence="12" id="KW-1185">Reference proteome</keyword>
<dbReference type="InterPro" id="IPR025705">
    <property type="entry name" value="Beta_hexosaminidase_sua/sub"/>
</dbReference>
<evidence type="ECO:0000259" key="9">
    <source>
        <dbReference type="Pfam" id="PF00728"/>
    </source>
</evidence>
<dbReference type="EC" id="3.2.1.52" evidence="3"/>
<dbReference type="Gene3D" id="3.30.379.10">
    <property type="entry name" value="Chitobiase/beta-hexosaminidase domain 2-like"/>
    <property type="match status" value="1"/>
</dbReference>
<dbReference type="Gene3D" id="3.20.20.80">
    <property type="entry name" value="Glycosidases"/>
    <property type="match status" value="1"/>
</dbReference>
<feature type="compositionally biased region" description="Low complexity" evidence="8">
    <location>
        <begin position="445"/>
        <end position="456"/>
    </location>
</feature>
<dbReference type="PRINTS" id="PR00738">
    <property type="entry name" value="GLHYDRLASE20"/>
</dbReference>
<sequence>MQPNMRQVETGSPQSSGPALWMSISQETTSACGLRSAFWSECHQPEQDQHCQGTCSGASSSPALEPSSSPHISSEAAVLTPTNSIQDWTSSILTAQAQAVLSALRPGLVGRGSQLSRMASVVLLFLVAVMALPLPVTALESENVPGANNPILGNGAHLNSGASNGKNVVSMINSNDSGYNKNKLIGKQHNAGNSIWQGNALGGKLKAPAAAPIDHKLAEDPLKQLALQQKQRAADAAVSEMRRKEQIQQQIEDHEKRYAAKQQQMEEKERLRKDRERILAEKRLSERQKDAQEDKEQQFQGSIHKNMPVLNQQQEDLIEQHRQEAIINTNSKNKLNIPKKGSWNSKVQQAFVKPRESFGGALAPGRDGSDNKEDDEPEPNAPKKYVQDVHKVPEPVNDETPNKKDFHEDTDNRDSEGHFANARDVGVHFRGTTRGTNMAGGNLKNSENGNGNYESNVRQEAESPKENNILGIPIEQQPKAQTVGNPNPYEGGSNNFHGGGGNYMSNHENSNNAGSLHEQQQYRQPEQSPVGGMNLAWDWEDFSISFNNYGAAELKVRRSPHPTTGEPWPLPQYYSKKDHKVYRVSRDLKLVPTKVTCDILEEGLSRHLQRILRGAVEDMYDNLQNAEGTFVDDPAPKYQKDEFVKAPFITRVEIRVRNPCSKYPALESDETYDLVVKRKKTYIWANEVWGALRGLETLGQLVWRGSDGHLYIKETVISDYPRFPHRGLHIDTSRHFLFKEVLLDIIDSMEMNKLNVFHWHIVDDQSFPYESKVYPELSRKGAYHPTYVYSLEDIAEIIEYARLRGVRVMPEFDTPGHTYSWGLSRPELLTQCYSMDRIVKGYLGPIDPSKNATYRFLEALFQEVVDVFQDTYLHLGGDEVPLGCWQSNPEVMAFANHLAKQPRVTSAQTAQAYNNNYAFSMWSDDIKRVYEYYENRLINIISDIAKKRSKKVKYVMWQEVMNNNLQLPNDTIIQVWMGDMADVSRAISMGYQVLYSTCWYLDHIEYGTKWPKYYQCDPADNSYEPADHREDFFNEDENVNEL</sequence>
<feature type="region of interest" description="Disordered" evidence="8">
    <location>
        <begin position="49"/>
        <end position="76"/>
    </location>
</feature>
<evidence type="ECO:0000256" key="1">
    <source>
        <dbReference type="ARBA" id="ARBA00001231"/>
    </source>
</evidence>
<comment type="catalytic activity">
    <reaction evidence="1">
        <text>Hydrolysis of terminal non-reducing N-acetyl-D-hexosamine residues in N-acetyl-beta-D-hexosaminides.</text>
        <dbReference type="EC" id="3.2.1.52"/>
    </reaction>
</comment>
<accession>A0AAV4HF34</accession>
<dbReference type="GO" id="GO:0004563">
    <property type="term" value="F:beta-N-acetylhexosaminidase activity"/>
    <property type="evidence" value="ECO:0007669"/>
    <property type="project" value="UniProtKB-EC"/>
</dbReference>
<protein>
    <recommendedName>
        <fullName evidence="3">beta-N-acetylhexosaminidase</fullName>
        <ecNumber evidence="3">3.2.1.52</ecNumber>
    </recommendedName>
</protein>
<dbReference type="AlphaFoldDB" id="A0AAV4HF34"/>
<feature type="region of interest" description="Disordered" evidence="8">
    <location>
        <begin position="245"/>
        <end position="274"/>
    </location>
</feature>
<feature type="compositionally biased region" description="Low complexity" evidence="8">
    <location>
        <begin position="56"/>
        <end position="70"/>
    </location>
</feature>
<dbReference type="PANTHER" id="PTHR22600:SF21">
    <property type="entry name" value="BETA-HEXOSAMINIDASE A"/>
    <property type="match status" value="1"/>
</dbReference>
<dbReference type="Pfam" id="PF00728">
    <property type="entry name" value="Glyco_hydro_20"/>
    <property type="match status" value="1"/>
</dbReference>
<dbReference type="GO" id="GO:0016020">
    <property type="term" value="C:membrane"/>
    <property type="evidence" value="ECO:0007669"/>
    <property type="project" value="TreeGrafter"/>
</dbReference>
<gene>
    <name evidence="11" type="ORF">ElyMa_004459900</name>
</gene>
<dbReference type="InterPro" id="IPR015883">
    <property type="entry name" value="Glyco_hydro_20_cat"/>
</dbReference>
<evidence type="ECO:0000256" key="3">
    <source>
        <dbReference type="ARBA" id="ARBA00012663"/>
    </source>
</evidence>
<dbReference type="InterPro" id="IPR017853">
    <property type="entry name" value="GH"/>
</dbReference>
<evidence type="ECO:0000256" key="5">
    <source>
        <dbReference type="ARBA" id="ARBA00023180"/>
    </source>
</evidence>
<dbReference type="GO" id="GO:0030203">
    <property type="term" value="P:glycosaminoglycan metabolic process"/>
    <property type="evidence" value="ECO:0007669"/>
    <property type="project" value="TreeGrafter"/>
</dbReference>
<dbReference type="Proteomes" id="UP000762676">
    <property type="component" value="Unassembled WGS sequence"/>
</dbReference>
<dbReference type="SUPFAM" id="SSF51445">
    <property type="entry name" value="(Trans)glycosidases"/>
    <property type="match status" value="1"/>
</dbReference>
<feature type="compositionally biased region" description="Polar residues" evidence="8">
    <location>
        <begin position="503"/>
        <end position="527"/>
    </location>
</feature>
<evidence type="ECO:0000313" key="12">
    <source>
        <dbReference type="Proteomes" id="UP000762676"/>
    </source>
</evidence>
<feature type="non-terminal residue" evidence="11">
    <location>
        <position position="1042"/>
    </location>
</feature>
<evidence type="ECO:0000259" key="10">
    <source>
        <dbReference type="Pfam" id="PF14845"/>
    </source>
</evidence>
<evidence type="ECO:0000256" key="4">
    <source>
        <dbReference type="ARBA" id="ARBA00022801"/>
    </source>
</evidence>
<evidence type="ECO:0000256" key="7">
    <source>
        <dbReference type="PIRSR" id="PIRSR625705-1"/>
    </source>
</evidence>
<feature type="domain" description="Beta-hexosaminidase eukaryotic type N-terminal" evidence="10">
    <location>
        <begin position="567"/>
        <end position="701"/>
    </location>
</feature>
<organism evidence="11 12">
    <name type="scientific">Elysia marginata</name>
    <dbReference type="NCBI Taxonomy" id="1093978"/>
    <lineage>
        <taxon>Eukaryota</taxon>
        <taxon>Metazoa</taxon>
        <taxon>Spiralia</taxon>
        <taxon>Lophotrochozoa</taxon>
        <taxon>Mollusca</taxon>
        <taxon>Gastropoda</taxon>
        <taxon>Heterobranchia</taxon>
        <taxon>Euthyneura</taxon>
        <taxon>Panpulmonata</taxon>
        <taxon>Sacoglossa</taxon>
        <taxon>Placobranchoidea</taxon>
        <taxon>Plakobranchidae</taxon>
        <taxon>Elysia</taxon>
    </lineage>
</organism>
<keyword evidence="5" id="KW-0325">Glycoprotein</keyword>
<dbReference type="InterPro" id="IPR029018">
    <property type="entry name" value="Hex-like_dom2"/>
</dbReference>
<name>A0AAV4HF34_9GAST</name>
<dbReference type="GO" id="GO:0006689">
    <property type="term" value="P:ganglioside catabolic process"/>
    <property type="evidence" value="ECO:0007669"/>
    <property type="project" value="TreeGrafter"/>
</dbReference>
<dbReference type="GO" id="GO:0005764">
    <property type="term" value="C:lysosome"/>
    <property type="evidence" value="ECO:0007669"/>
    <property type="project" value="TreeGrafter"/>
</dbReference>
<evidence type="ECO:0000256" key="8">
    <source>
        <dbReference type="SAM" id="MobiDB-lite"/>
    </source>
</evidence>